<proteinExistence type="predicted"/>
<dbReference type="PANTHER" id="PTHR43304:SF1">
    <property type="entry name" value="PAC DOMAIN-CONTAINING PROTEIN"/>
    <property type="match status" value="1"/>
</dbReference>
<dbReference type="InterPro" id="IPR003594">
    <property type="entry name" value="HATPase_dom"/>
</dbReference>
<dbReference type="Pfam" id="PF02518">
    <property type="entry name" value="HATPase_c"/>
    <property type="match status" value="1"/>
</dbReference>
<evidence type="ECO:0000259" key="6">
    <source>
        <dbReference type="PROSITE" id="PS50109"/>
    </source>
</evidence>
<dbReference type="PANTHER" id="PTHR43304">
    <property type="entry name" value="PHYTOCHROME-LIKE PROTEIN CPH1"/>
    <property type="match status" value="1"/>
</dbReference>
<keyword evidence="3" id="KW-0597">Phosphoprotein</keyword>
<dbReference type="InterPro" id="IPR035965">
    <property type="entry name" value="PAS-like_dom_sf"/>
</dbReference>
<dbReference type="Proteomes" id="UP000198531">
    <property type="component" value="Unassembled WGS sequence"/>
</dbReference>
<dbReference type="InterPro" id="IPR000014">
    <property type="entry name" value="PAS"/>
</dbReference>
<dbReference type="PRINTS" id="PR00344">
    <property type="entry name" value="BCTRLSENSOR"/>
</dbReference>
<organism evidence="7 8">
    <name type="scientific">Halogeometricum rufum</name>
    <dbReference type="NCBI Taxonomy" id="553469"/>
    <lineage>
        <taxon>Archaea</taxon>
        <taxon>Methanobacteriati</taxon>
        <taxon>Methanobacteriota</taxon>
        <taxon>Stenosarchaea group</taxon>
        <taxon>Halobacteria</taxon>
        <taxon>Halobacteriales</taxon>
        <taxon>Haloferacaceae</taxon>
        <taxon>Halogeometricum</taxon>
    </lineage>
</organism>
<dbReference type="InterPro" id="IPR036890">
    <property type="entry name" value="HATPase_C_sf"/>
</dbReference>
<name>A0A1I6HMH1_9EURY</name>
<evidence type="ECO:0000256" key="1">
    <source>
        <dbReference type="ARBA" id="ARBA00000085"/>
    </source>
</evidence>
<sequence>MDTGRLIQEVEDDPFAYLPVMVVVSRPDEDGVPVIEDCNDRFVERLGYDREAVVGTRVAEFYTAESAAEHLDGAYERARDGDYDREERDLVTDDGSVVSTVVRATPRRVDGEAVGTVGVFVDVTRQKLREQHVNVLNRVMRHNIRNDLNVLHGHAEMLAEHDDDDVVESARVVGRTVERWLSLTEKATEIERLFEETPDRSASLRDLLRETQTAVELGWPAATVGVEPPSEDVHVSERLAVVLEELCENGVKHADVERPAVRVDAARVEEEWVELRVTDEGPGIPDHERTVLRNGEETALVHGSGMGLWLVRTVVRRIGGRLRVRDAPDGSGSTVVVSVPVVDPDGADG</sequence>
<evidence type="ECO:0000256" key="3">
    <source>
        <dbReference type="ARBA" id="ARBA00022553"/>
    </source>
</evidence>
<dbReference type="InterPro" id="IPR004358">
    <property type="entry name" value="Sig_transdc_His_kin-like_C"/>
</dbReference>
<evidence type="ECO:0000256" key="5">
    <source>
        <dbReference type="ARBA" id="ARBA00022777"/>
    </source>
</evidence>
<dbReference type="InterPro" id="IPR005467">
    <property type="entry name" value="His_kinase_dom"/>
</dbReference>
<evidence type="ECO:0000313" key="8">
    <source>
        <dbReference type="Proteomes" id="UP000198531"/>
    </source>
</evidence>
<gene>
    <name evidence="7" type="ORF">SAMN04487947_2233</name>
</gene>
<dbReference type="Gene3D" id="3.30.450.20">
    <property type="entry name" value="PAS domain"/>
    <property type="match status" value="1"/>
</dbReference>
<reference evidence="8" key="1">
    <citation type="submission" date="2016-10" db="EMBL/GenBank/DDBJ databases">
        <authorList>
            <person name="Varghese N."/>
            <person name="Submissions S."/>
        </authorList>
    </citation>
    <scope>NUCLEOTIDE SEQUENCE [LARGE SCALE GENOMIC DNA]</scope>
    <source>
        <strain evidence="8">CGMCC 1.7736</strain>
    </source>
</reference>
<dbReference type="NCBIfam" id="TIGR00229">
    <property type="entry name" value="sensory_box"/>
    <property type="match status" value="1"/>
</dbReference>
<dbReference type="PROSITE" id="PS50109">
    <property type="entry name" value="HIS_KIN"/>
    <property type="match status" value="1"/>
</dbReference>
<dbReference type="Pfam" id="PF13426">
    <property type="entry name" value="PAS_9"/>
    <property type="match status" value="1"/>
</dbReference>
<dbReference type="EMBL" id="FOYT01000002">
    <property type="protein sequence ID" value="SFR55645.1"/>
    <property type="molecule type" value="Genomic_DNA"/>
</dbReference>
<dbReference type="OrthoDB" id="200505at2157"/>
<accession>A0A1I6HMH1</accession>
<protein>
    <recommendedName>
        <fullName evidence="2">histidine kinase</fullName>
        <ecNumber evidence="2">2.7.13.3</ecNumber>
    </recommendedName>
</protein>
<dbReference type="STRING" id="553469.SAMN04487947_2233"/>
<evidence type="ECO:0000256" key="2">
    <source>
        <dbReference type="ARBA" id="ARBA00012438"/>
    </source>
</evidence>
<dbReference type="GO" id="GO:0004673">
    <property type="term" value="F:protein histidine kinase activity"/>
    <property type="evidence" value="ECO:0007669"/>
    <property type="project" value="UniProtKB-EC"/>
</dbReference>
<keyword evidence="8" id="KW-1185">Reference proteome</keyword>
<comment type="catalytic activity">
    <reaction evidence="1">
        <text>ATP + protein L-histidine = ADP + protein N-phospho-L-histidine.</text>
        <dbReference type="EC" id="2.7.13.3"/>
    </reaction>
</comment>
<keyword evidence="4" id="KW-0808">Transferase</keyword>
<dbReference type="EC" id="2.7.13.3" evidence="2"/>
<dbReference type="SUPFAM" id="SSF55785">
    <property type="entry name" value="PYP-like sensor domain (PAS domain)"/>
    <property type="match status" value="1"/>
</dbReference>
<dbReference type="SUPFAM" id="SSF55874">
    <property type="entry name" value="ATPase domain of HSP90 chaperone/DNA topoisomerase II/histidine kinase"/>
    <property type="match status" value="1"/>
</dbReference>
<dbReference type="AlphaFoldDB" id="A0A1I6HMH1"/>
<dbReference type="RefSeq" id="WP_089807602.1">
    <property type="nucleotide sequence ID" value="NZ_FOYT01000002.1"/>
</dbReference>
<evidence type="ECO:0000313" key="7">
    <source>
        <dbReference type="EMBL" id="SFR55645.1"/>
    </source>
</evidence>
<evidence type="ECO:0000256" key="4">
    <source>
        <dbReference type="ARBA" id="ARBA00022679"/>
    </source>
</evidence>
<dbReference type="InterPro" id="IPR052162">
    <property type="entry name" value="Sensor_kinase/Photoreceptor"/>
</dbReference>
<dbReference type="SMART" id="SM00387">
    <property type="entry name" value="HATPase_c"/>
    <property type="match status" value="1"/>
</dbReference>
<dbReference type="CDD" id="cd00130">
    <property type="entry name" value="PAS"/>
    <property type="match status" value="1"/>
</dbReference>
<dbReference type="Gene3D" id="3.30.565.10">
    <property type="entry name" value="Histidine kinase-like ATPase, C-terminal domain"/>
    <property type="match status" value="1"/>
</dbReference>
<feature type="domain" description="Histidine kinase" evidence="6">
    <location>
        <begin position="139"/>
        <end position="343"/>
    </location>
</feature>
<keyword evidence="5" id="KW-0418">Kinase</keyword>